<gene>
    <name evidence="2" type="ORF">H8K52_10430</name>
</gene>
<keyword evidence="3" id="KW-1185">Reference proteome</keyword>
<dbReference type="SUPFAM" id="SSF54523">
    <property type="entry name" value="Pili subunits"/>
    <property type="match status" value="1"/>
</dbReference>
<feature type="transmembrane region" description="Helical" evidence="1">
    <location>
        <begin position="12"/>
        <end position="35"/>
    </location>
</feature>
<evidence type="ECO:0000313" key="3">
    <source>
        <dbReference type="Proteomes" id="UP000648257"/>
    </source>
</evidence>
<evidence type="ECO:0000256" key="1">
    <source>
        <dbReference type="SAM" id="Phobius"/>
    </source>
</evidence>
<organism evidence="2 3">
    <name type="scientific">Undibacterium seohonense</name>
    <dbReference type="NCBI Taxonomy" id="1344950"/>
    <lineage>
        <taxon>Bacteria</taxon>
        <taxon>Pseudomonadati</taxon>
        <taxon>Pseudomonadota</taxon>
        <taxon>Betaproteobacteria</taxon>
        <taxon>Burkholderiales</taxon>
        <taxon>Oxalobacteraceae</taxon>
        <taxon>Undibacterium</taxon>
    </lineage>
</organism>
<dbReference type="InterPro" id="IPR031982">
    <property type="entry name" value="PilE-like"/>
</dbReference>
<keyword evidence="1" id="KW-1133">Transmembrane helix</keyword>
<reference evidence="2 3" key="1">
    <citation type="submission" date="2020-08" db="EMBL/GenBank/DDBJ databases">
        <title>Novel species isolated from subtropical streams in China.</title>
        <authorList>
            <person name="Lu H."/>
        </authorList>
    </citation>
    <scope>NUCLEOTIDE SEQUENCE [LARGE SCALE GENOMIC DNA]</scope>
    <source>
        <strain evidence="2 3">KACC 16656</strain>
    </source>
</reference>
<dbReference type="RefSeq" id="WP_186922844.1">
    <property type="nucleotide sequence ID" value="NZ_JACOFW010000010.1"/>
</dbReference>
<dbReference type="Gene3D" id="3.30.700.10">
    <property type="entry name" value="Glycoprotein, Type 4 Pilin"/>
    <property type="match status" value="1"/>
</dbReference>
<keyword evidence="1" id="KW-0812">Transmembrane</keyword>
<dbReference type="InterPro" id="IPR045584">
    <property type="entry name" value="Pilin-like"/>
</dbReference>
<dbReference type="Proteomes" id="UP000648257">
    <property type="component" value="Unassembled WGS sequence"/>
</dbReference>
<evidence type="ECO:0000313" key="2">
    <source>
        <dbReference type="EMBL" id="MBC3807760.1"/>
    </source>
</evidence>
<name>A0ABR6X596_9BURK</name>
<dbReference type="InterPro" id="IPR012902">
    <property type="entry name" value="N_methyl_site"/>
</dbReference>
<proteinExistence type="predicted"/>
<dbReference type="Pfam" id="PF07963">
    <property type="entry name" value="N_methyl"/>
    <property type="match status" value="1"/>
</dbReference>
<dbReference type="PROSITE" id="PS00409">
    <property type="entry name" value="PROKAR_NTER_METHYL"/>
    <property type="match status" value="1"/>
</dbReference>
<keyword evidence="1" id="KW-0472">Membrane</keyword>
<dbReference type="Pfam" id="PF16732">
    <property type="entry name" value="ComP_DUS"/>
    <property type="match status" value="1"/>
</dbReference>
<accession>A0ABR6X596</accession>
<dbReference type="NCBIfam" id="TIGR02532">
    <property type="entry name" value="IV_pilin_GFxxxE"/>
    <property type="match status" value="1"/>
</dbReference>
<sequence length="156" mass="16908">MILFKRNEFRGFTLIEVLIAMTILAIVSAIAYPSYRDNVRRGNRAEVRGLLLENAQFMERFFTENSSYLQTAAAVPVPPVLPNLVSPRGATGSKVNYNISFRAVPALSVTTFAIQAVPTNGMATDACATLTINSLGQQGTVGSLKDGMTTETCWAK</sequence>
<dbReference type="EMBL" id="JACOFW010000010">
    <property type="protein sequence ID" value="MBC3807760.1"/>
    <property type="molecule type" value="Genomic_DNA"/>
</dbReference>
<protein>
    <submittedName>
        <fullName evidence="2">Type IV pilin protein</fullName>
    </submittedName>
</protein>
<comment type="caution">
    <text evidence="2">The sequence shown here is derived from an EMBL/GenBank/DDBJ whole genome shotgun (WGS) entry which is preliminary data.</text>
</comment>